<feature type="chain" id="PRO_5009942292" description="Protein NnrT" evidence="2">
    <location>
        <begin position="19"/>
        <end position="58"/>
    </location>
</feature>
<keyword evidence="1" id="KW-0472">Membrane</keyword>
<dbReference type="OrthoDB" id="7876754at2"/>
<name>A0A1N7GXP9_9RHOB</name>
<keyword evidence="2" id="KW-0732">Signal</keyword>
<feature type="signal peptide" evidence="2">
    <location>
        <begin position="1"/>
        <end position="18"/>
    </location>
</feature>
<evidence type="ECO:0000313" key="3">
    <source>
        <dbReference type="EMBL" id="SIS17354.1"/>
    </source>
</evidence>
<dbReference type="AlphaFoldDB" id="A0A1N7GXP9"/>
<keyword evidence="1" id="KW-1133">Transmembrane helix</keyword>
<reference evidence="3 4" key="1">
    <citation type="submission" date="2017-01" db="EMBL/GenBank/DDBJ databases">
        <authorList>
            <person name="Mah S.A."/>
            <person name="Swanson W.J."/>
            <person name="Moy G.W."/>
            <person name="Vacquier V.D."/>
        </authorList>
    </citation>
    <scope>NUCLEOTIDE SEQUENCE [LARGE SCALE GENOMIC DNA]</scope>
    <source>
        <strain evidence="3 4">DSM 29590</strain>
    </source>
</reference>
<evidence type="ECO:0008006" key="5">
    <source>
        <dbReference type="Google" id="ProtNLM"/>
    </source>
</evidence>
<evidence type="ECO:0000313" key="4">
    <source>
        <dbReference type="Proteomes" id="UP000186019"/>
    </source>
</evidence>
<dbReference type="STRING" id="573024.SAMN05216208_3115"/>
<protein>
    <recommendedName>
        <fullName evidence="5">Protein NnrT</fullName>
    </recommendedName>
</protein>
<evidence type="ECO:0000256" key="2">
    <source>
        <dbReference type="SAM" id="SignalP"/>
    </source>
</evidence>
<keyword evidence="4" id="KW-1185">Reference proteome</keyword>
<accession>A0A1N7GXP9</accession>
<evidence type="ECO:0000256" key="1">
    <source>
        <dbReference type="SAM" id="Phobius"/>
    </source>
</evidence>
<dbReference type="RefSeq" id="WP_076533916.1">
    <property type="nucleotide sequence ID" value="NZ_FOAC01000003.1"/>
</dbReference>
<feature type="transmembrane region" description="Helical" evidence="1">
    <location>
        <begin position="34"/>
        <end position="55"/>
    </location>
</feature>
<sequence>MRILGAFIAIALATSASAEGFDRPIPQAQSATAEFWYAVACVGLIAAMVLVQRLVARR</sequence>
<organism evidence="3 4">
    <name type="scientific">Roseovarius nanhaiticus</name>
    <dbReference type="NCBI Taxonomy" id="573024"/>
    <lineage>
        <taxon>Bacteria</taxon>
        <taxon>Pseudomonadati</taxon>
        <taxon>Pseudomonadota</taxon>
        <taxon>Alphaproteobacteria</taxon>
        <taxon>Rhodobacterales</taxon>
        <taxon>Roseobacteraceae</taxon>
        <taxon>Roseovarius</taxon>
    </lineage>
</organism>
<dbReference type="EMBL" id="FTNV01000002">
    <property type="protein sequence ID" value="SIS17354.1"/>
    <property type="molecule type" value="Genomic_DNA"/>
</dbReference>
<keyword evidence="1" id="KW-0812">Transmembrane</keyword>
<dbReference type="Proteomes" id="UP000186019">
    <property type="component" value="Unassembled WGS sequence"/>
</dbReference>
<proteinExistence type="predicted"/>
<gene>
    <name evidence="3" type="ORF">SAMN05421666_2204</name>
</gene>